<proteinExistence type="predicted"/>
<dbReference type="Proteomes" id="UP000183162">
    <property type="component" value="Unassembled WGS sequence"/>
</dbReference>
<dbReference type="InterPro" id="IPR029058">
    <property type="entry name" value="AB_hydrolase_fold"/>
</dbReference>
<evidence type="ECO:0000313" key="3">
    <source>
        <dbReference type="Proteomes" id="UP000183162"/>
    </source>
</evidence>
<dbReference type="InterPro" id="IPR029059">
    <property type="entry name" value="AB_hydrolase_5"/>
</dbReference>
<keyword evidence="2" id="KW-0378">Hydrolase</keyword>
<evidence type="ECO:0000259" key="1">
    <source>
        <dbReference type="Pfam" id="PF12695"/>
    </source>
</evidence>
<dbReference type="SUPFAM" id="SSF53474">
    <property type="entry name" value="alpha/beta-Hydrolases"/>
    <property type="match status" value="1"/>
</dbReference>
<dbReference type="Gene3D" id="3.40.50.1820">
    <property type="entry name" value="alpha/beta hydrolase"/>
    <property type="match status" value="1"/>
</dbReference>
<dbReference type="AlphaFoldDB" id="A0A1G9KBP0"/>
<accession>A0A1G9KBP0</accession>
<dbReference type="EMBL" id="FNGX01000002">
    <property type="protein sequence ID" value="SDL47019.1"/>
    <property type="molecule type" value="Genomic_DNA"/>
</dbReference>
<dbReference type="OrthoDB" id="9780932at2"/>
<gene>
    <name evidence="2" type="ORF">SAMN05216400_0765</name>
</gene>
<dbReference type="RefSeq" id="WP_074566593.1">
    <property type="nucleotide sequence ID" value="NZ_FNGX01000002.1"/>
</dbReference>
<feature type="domain" description="Alpha/beta hydrolase fold-5" evidence="1">
    <location>
        <begin position="63"/>
        <end position="226"/>
    </location>
</feature>
<reference evidence="2 3" key="1">
    <citation type="submission" date="2016-10" db="EMBL/GenBank/DDBJ databases">
        <authorList>
            <person name="de Groot N.N."/>
        </authorList>
    </citation>
    <scope>NUCLEOTIDE SEQUENCE [LARGE SCALE GENOMIC DNA]</scope>
    <source>
        <strain evidence="2 3">Sb09</strain>
    </source>
</reference>
<protein>
    <submittedName>
        <fullName evidence="2">Alpha/beta hydrolase family protein</fullName>
    </submittedName>
</protein>
<dbReference type="GO" id="GO:0016787">
    <property type="term" value="F:hydrolase activity"/>
    <property type="evidence" value="ECO:0007669"/>
    <property type="project" value="UniProtKB-KW"/>
</dbReference>
<evidence type="ECO:0000313" key="2">
    <source>
        <dbReference type="EMBL" id="SDL47019.1"/>
    </source>
</evidence>
<name>A0A1G9KBP0_STREI</name>
<organism evidence="2 3">
    <name type="scientific">Streptococcus equinus</name>
    <name type="common">Streptococcus bovis</name>
    <dbReference type="NCBI Taxonomy" id="1335"/>
    <lineage>
        <taxon>Bacteria</taxon>
        <taxon>Bacillati</taxon>
        <taxon>Bacillota</taxon>
        <taxon>Bacilli</taxon>
        <taxon>Lactobacillales</taxon>
        <taxon>Streptococcaceae</taxon>
        <taxon>Streptococcus</taxon>
    </lineage>
</organism>
<dbReference type="Pfam" id="PF12695">
    <property type="entry name" value="Abhydrolase_5"/>
    <property type="match status" value="1"/>
</dbReference>
<sequence length="238" mass="26001">MKKLKKFLLYFLVCLAALLALGLGFIRHETYQAHKNSMAAAKSAKITKDYLFFESKGSTKANIVFYQGALVEEKAYAGLAKDLSKSGYDVYILKTPLNLPVLSSQKALSIIKAKKLKNVYLAGHSLGGVVACMNANTAKSDNISGLILLASYPSEKVNLSKRHLKVLSITASNDKVLKWDQYKSAKKRLPSNTTYLSISGGNHSEFGDYGHQSKDGDATISQKNQEKQIAAAVSNFIN</sequence>